<gene>
    <name evidence="2" type="ORF">TCHU04912_LOCUS6358</name>
</gene>
<feature type="transmembrane region" description="Helical" evidence="1">
    <location>
        <begin position="282"/>
        <end position="302"/>
    </location>
</feature>
<accession>A0A7S1SNB5</accession>
<protein>
    <submittedName>
        <fullName evidence="2">Uncharacterized protein</fullName>
    </submittedName>
</protein>
<evidence type="ECO:0000313" key="2">
    <source>
        <dbReference type="EMBL" id="CAD9204123.1"/>
    </source>
</evidence>
<proteinExistence type="predicted"/>
<organism evidence="2">
    <name type="scientific">Tetraselmis chuii</name>
    <dbReference type="NCBI Taxonomy" id="63592"/>
    <lineage>
        <taxon>Eukaryota</taxon>
        <taxon>Viridiplantae</taxon>
        <taxon>Chlorophyta</taxon>
        <taxon>core chlorophytes</taxon>
        <taxon>Chlorodendrophyceae</taxon>
        <taxon>Chlorodendrales</taxon>
        <taxon>Chlorodendraceae</taxon>
        <taxon>Tetraselmis</taxon>
    </lineage>
</organism>
<dbReference type="PANTHER" id="PTHR36074">
    <property type="entry name" value="ISOPENTENYL-DIPHOSPHATE DELTA-ISOMERASE"/>
    <property type="match status" value="1"/>
</dbReference>
<feature type="transmembrane region" description="Helical" evidence="1">
    <location>
        <begin position="308"/>
        <end position="328"/>
    </location>
</feature>
<reference evidence="2" key="1">
    <citation type="submission" date="2021-01" db="EMBL/GenBank/DDBJ databases">
        <authorList>
            <person name="Corre E."/>
            <person name="Pelletier E."/>
            <person name="Niang G."/>
            <person name="Scheremetjew M."/>
            <person name="Finn R."/>
            <person name="Kale V."/>
            <person name="Holt S."/>
            <person name="Cochrane G."/>
            <person name="Meng A."/>
            <person name="Brown T."/>
            <person name="Cohen L."/>
        </authorList>
    </citation>
    <scope>NUCLEOTIDE SEQUENCE</scope>
    <source>
        <strain evidence="2">PLY429</strain>
    </source>
</reference>
<name>A0A7S1SNB5_9CHLO</name>
<sequence>MAATACRGLAEVLQLSGGSATGVAAAAVLVAAPLSRYGGNASSAATRCEPYTAAAGARSARRESFFPAILSPLAHDLNATKYYKHHEIRPKSVGSVFAGKNLFIVAMRGGILSLSPLMDTWFREVVEIERQAEANNEPPPDLPPFPDMSPALANFKTAVLRDISIQVLRRALELLSSAYASSRVTWKLLKEMKRSAVRKAGRGWGVWRMTSSTCATAIRSNCLNYVAELTVTQAMDCYVFLRTRARAGEVTVVTATGGGRGSAVDEYKGTGEWLLRKTAFNVVYISVRCVGAGAVAGVLANANAQRGTFAGFVLGDLVVGSAVVYLIGPIIEK</sequence>
<dbReference type="PANTHER" id="PTHR36074:SF1">
    <property type="entry name" value="ISOPENTENYL-DIPHOSPHATE DELTA-ISOMERASE"/>
    <property type="match status" value="1"/>
</dbReference>
<keyword evidence="1" id="KW-0472">Membrane</keyword>
<evidence type="ECO:0000256" key="1">
    <source>
        <dbReference type="SAM" id="Phobius"/>
    </source>
</evidence>
<keyword evidence="1" id="KW-1133">Transmembrane helix</keyword>
<dbReference type="EMBL" id="HBGG01012497">
    <property type="protein sequence ID" value="CAD9204123.1"/>
    <property type="molecule type" value="Transcribed_RNA"/>
</dbReference>
<keyword evidence="1" id="KW-0812">Transmembrane</keyword>
<dbReference type="AlphaFoldDB" id="A0A7S1SNB5"/>